<dbReference type="Proteomes" id="UP000285123">
    <property type="component" value="Unassembled WGS sequence"/>
</dbReference>
<protein>
    <submittedName>
        <fullName evidence="1">Uncharacterized protein</fullName>
    </submittedName>
</protein>
<sequence>MSDAPIAIDVSDKSDDEVFALINTARLVLYSGKGTKPLFGKWLDMDDADCLRGVLGAPREWFAFERKRFFEVAYAHQFDLPLVPRRDVWADNASWTPTNPRASTAPLSRSTLDLEFMEAFGFSDRAWDNGIFHSSGLVSRVKRGQGLSEEDKLRAYFGLAMIGFTNPEAFFVDA</sequence>
<comment type="caution">
    <text evidence="1">The sequence shown here is derived from an EMBL/GenBank/DDBJ whole genome shotgun (WGS) entry which is preliminary data.</text>
</comment>
<reference evidence="1 2" key="1">
    <citation type="submission" date="2013-10" db="EMBL/GenBank/DDBJ databases">
        <title>Salinisphaera halophila YIM 95161 Genome Sequencing.</title>
        <authorList>
            <person name="Lai Q."/>
            <person name="Li C."/>
            <person name="Shao Z."/>
        </authorList>
    </citation>
    <scope>NUCLEOTIDE SEQUENCE [LARGE SCALE GENOMIC DNA]</scope>
    <source>
        <strain evidence="1 2">YIM 95161</strain>
    </source>
</reference>
<proteinExistence type="predicted"/>
<dbReference type="AlphaFoldDB" id="A0A423PRR7"/>
<evidence type="ECO:0000313" key="1">
    <source>
        <dbReference type="EMBL" id="ROO28277.1"/>
    </source>
</evidence>
<organism evidence="1 2">
    <name type="scientific">Salinisphaera orenii YIM 95161</name>
    <dbReference type="NCBI Taxonomy" id="1051139"/>
    <lineage>
        <taxon>Bacteria</taxon>
        <taxon>Pseudomonadati</taxon>
        <taxon>Pseudomonadota</taxon>
        <taxon>Gammaproteobacteria</taxon>
        <taxon>Salinisphaerales</taxon>
        <taxon>Salinisphaeraceae</taxon>
        <taxon>Salinisphaera</taxon>
    </lineage>
</organism>
<dbReference type="EMBL" id="AYKF01000088">
    <property type="protein sequence ID" value="ROO28277.1"/>
    <property type="molecule type" value="Genomic_DNA"/>
</dbReference>
<evidence type="ECO:0000313" key="2">
    <source>
        <dbReference type="Proteomes" id="UP000285123"/>
    </source>
</evidence>
<name>A0A423PRR7_9GAMM</name>
<accession>A0A423PRR7</accession>
<gene>
    <name evidence="1" type="ORF">SAHL_10815</name>
</gene>
<dbReference type="RefSeq" id="WP_123591419.1">
    <property type="nucleotide sequence ID" value="NZ_AYKF01000088.1"/>
</dbReference>